<accession>Q30Y81</accession>
<dbReference type="STRING" id="207559.Dde_2569"/>
<dbReference type="AlphaFoldDB" id="Q30Y81"/>
<feature type="transmembrane region" description="Helical" evidence="2">
    <location>
        <begin position="104"/>
        <end position="124"/>
    </location>
</feature>
<dbReference type="EMBL" id="CP000112">
    <property type="protein sequence ID" value="ABB39365.1"/>
    <property type="molecule type" value="Genomic_DNA"/>
</dbReference>
<dbReference type="HOGENOM" id="CLU_1508306_0_0_7"/>
<feature type="region of interest" description="Disordered" evidence="1">
    <location>
        <begin position="172"/>
        <end position="193"/>
    </location>
</feature>
<dbReference type="Proteomes" id="UP000002710">
    <property type="component" value="Chromosome"/>
</dbReference>
<dbReference type="RefSeq" id="WP_011368416.1">
    <property type="nucleotide sequence ID" value="NC_007519.1"/>
</dbReference>
<feature type="transmembrane region" description="Helical" evidence="2">
    <location>
        <begin position="136"/>
        <end position="156"/>
    </location>
</feature>
<dbReference type="KEGG" id="dde:Dde_2569"/>
<evidence type="ECO:0000313" key="4">
    <source>
        <dbReference type="Proteomes" id="UP000002710"/>
    </source>
</evidence>
<evidence type="ECO:0008006" key="5">
    <source>
        <dbReference type="Google" id="ProtNLM"/>
    </source>
</evidence>
<sequence length="193" mass="19901">MEWKDVGRMAAKSAPLLASILGGPAGAVAGAAGTLLGAFLGVPAEPDTVARALENPDAVLKLAELEARHEARLLEWQQVQLQTALANVQDARAREVALARAGHGGAWAAAVVSLVVVCGFFWMLDAVMAMQSVNEPALLLLGSLGTAFGGVVNYYLGSSMGSYRKDARSGNTLSGSLLPGQTVTPRDAARSSS</sequence>
<organism evidence="3 4">
    <name type="scientific">Oleidesulfovibrio alaskensis (strain ATCC BAA-1058 / DSM 17464 / G20)</name>
    <name type="common">Desulfovibrio alaskensis</name>
    <dbReference type="NCBI Taxonomy" id="207559"/>
    <lineage>
        <taxon>Bacteria</taxon>
        <taxon>Pseudomonadati</taxon>
        <taxon>Thermodesulfobacteriota</taxon>
        <taxon>Desulfovibrionia</taxon>
        <taxon>Desulfovibrionales</taxon>
        <taxon>Desulfovibrionaceae</taxon>
        <taxon>Oleidesulfovibrio</taxon>
    </lineage>
</organism>
<keyword evidence="4" id="KW-1185">Reference proteome</keyword>
<keyword evidence="2" id="KW-1133">Transmembrane helix</keyword>
<name>Q30Y81_OLEA2</name>
<evidence type="ECO:0000256" key="2">
    <source>
        <dbReference type="SAM" id="Phobius"/>
    </source>
</evidence>
<keyword evidence="2" id="KW-0812">Transmembrane</keyword>
<evidence type="ECO:0000256" key="1">
    <source>
        <dbReference type="SAM" id="MobiDB-lite"/>
    </source>
</evidence>
<evidence type="ECO:0000313" key="3">
    <source>
        <dbReference type="EMBL" id="ABB39365.1"/>
    </source>
</evidence>
<keyword evidence="2" id="KW-0472">Membrane</keyword>
<dbReference type="eggNOG" id="COG3926">
    <property type="taxonomic scope" value="Bacteria"/>
</dbReference>
<gene>
    <name evidence="3" type="ordered locus">Dde_2569</name>
</gene>
<reference evidence="3 4" key="1">
    <citation type="journal article" date="2011" name="J. Bacteriol.">
        <title>Complete genome sequence and updated annotation of Desulfovibrio alaskensis G20.</title>
        <authorList>
            <person name="Hauser L.J."/>
            <person name="Land M.L."/>
            <person name="Brown S.D."/>
            <person name="Larimer F."/>
            <person name="Keller K.L."/>
            <person name="Rapp-Giles B.J."/>
            <person name="Price M.N."/>
            <person name="Lin M."/>
            <person name="Bruce D.C."/>
            <person name="Detter J.C."/>
            <person name="Tapia R."/>
            <person name="Han C.S."/>
            <person name="Goodwin L.A."/>
            <person name="Cheng J.F."/>
            <person name="Pitluck S."/>
            <person name="Copeland A."/>
            <person name="Lucas S."/>
            <person name="Nolan M."/>
            <person name="Lapidus A.L."/>
            <person name="Palumbo A.V."/>
            <person name="Wall J.D."/>
        </authorList>
    </citation>
    <scope>NUCLEOTIDE SEQUENCE [LARGE SCALE GENOMIC DNA]</scope>
    <source>
        <strain evidence="4">ATCC BAA 1058 / DSM 17464 / G20</strain>
    </source>
</reference>
<protein>
    <recommendedName>
        <fullName evidence="5">Holin of 3TMs, for gene-transfer release</fullName>
    </recommendedName>
</protein>
<proteinExistence type="predicted"/>